<proteinExistence type="predicted"/>
<organism evidence="1 2">
    <name type="scientific">Nostoc cf. commune SO-36</name>
    <dbReference type="NCBI Taxonomy" id="449208"/>
    <lineage>
        <taxon>Bacteria</taxon>
        <taxon>Bacillati</taxon>
        <taxon>Cyanobacteriota</taxon>
        <taxon>Cyanophyceae</taxon>
        <taxon>Nostocales</taxon>
        <taxon>Nostocaceae</taxon>
        <taxon>Nostoc</taxon>
    </lineage>
</organism>
<dbReference type="Proteomes" id="UP001055453">
    <property type="component" value="Chromosome"/>
</dbReference>
<evidence type="ECO:0000313" key="2">
    <source>
        <dbReference type="Proteomes" id="UP001055453"/>
    </source>
</evidence>
<accession>A0ABN6Q1C3</accession>
<name>A0ABN6Q1C3_NOSCO</name>
<dbReference type="EMBL" id="AP025732">
    <property type="protein sequence ID" value="BDI15619.1"/>
    <property type="molecule type" value="Genomic_DNA"/>
</dbReference>
<dbReference type="RefSeq" id="WP_251958958.1">
    <property type="nucleotide sequence ID" value="NZ_AP025732.1"/>
</dbReference>
<keyword evidence="2" id="KW-1185">Reference proteome</keyword>
<gene>
    <name evidence="1" type="ORF">ANSO36C_14210</name>
</gene>
<evidence type="ECO:0000313" key="1">
    <source>
        <dbReference type="EMBL" id="BDI15619.1"/>
    </source>
</evidence>
<dbReference type="Gene3D" id="1.10.287.470">
    <property type="entry name" value="Helix hairpin bin"/>
    <property type="match status" value="1"/>
</dbReference>
<protein>
    <submittedName>
        <fullName evidence="1">Uncharacterized protein</fullName>
    </submittedName>
</protein>
<reference evidence="1" key="1">
    <citation type="submission" date="2022-04" db="EMBL/GenBank/DDBJ databases">
        <title>Complete genome sequence of a cyanobacterium, Nostoc sp. SO-36, isolated in Antarctica.</title>
        <authorList>
            <person name="Kanesaki Y."/>
            <person name="Effendi D."/>
            <person name="Sakamoto T."/>
            <person name="Ohtani S."/>
            <person name="Awai K."/>
        </authorList>
    </citation>
    <scope>NUCLEOTIDE SEQUENCE</scope>
    <source>
        <strain evidence="1">SO-36</strain>
    </source>
</reference>
<sequence>MNDGAVTQQQFDQTQTTFDTAIATLQAREAAVNAASEQLRATQVQSTGFNPGIRNAQLEALRRIYATPQISQSIKLARFKNPLA</sequence>